<proteinExistence type="predicted"/>
<accession>A0ABT9I8E3</accession>
<protein>
    <submittedName>
        <fullName evidence="1">Uncharacterized protein</fullName>
    </submittedName>
</protein>
<dbReference type="SUPFAM" id="SSF55347">
    <property type="entry name" value="Glyceraldehyde-3-phosphate dehydrogenase-like, C-terminal domain"/>
    <property type="match status" value="1"/>
</dbReference>
<dbReference type="RefSeq" id="WP_305998539.1">
    <property type="nucleotide sequence ID" value="NZ_JASNFN010000002.1"/>
</dbReference>
<gene>
    <name evidence="1" type="ORF">QOZ88_04225</name>
</gene>
<dbReference type="EMBL" id="JASNFN010000002">
    <property type="protein sequence ID" value="MDP5181833.1"/>
    <property type="molecule type" value="Genomic_DNA"/>
</dbReference>
<sequence length="104" mass="10586">MTGGSAVGSRSPDGPGDVLDVCTAALRFESGAVGSFASSCLLPRGTRIGVELVAPGRALWLTEHRLIVTDGDGERTVERQVDPVDAAAAGNGVVQVPATAGERR</sequence>
<dbReference type="Gene3D" id="3.30.360.10">
    <property type="entry name" value="Dihydrodipicolinate Reductase, domain 2"/>
    <property type="match status" value="1"/>
</dbReference>
<keyword evidence="2" id="KW-1185">Reference proteome</keyword>
<name>A0ABT9I8E3_9ACTN</name>
<organism evidence="1 2">
    <name type="scientific">Blastococcus carthaginiensis</name>
    <dbReference type="NCBI Taxonomy" id="3050034"/>
    <lineage>
        <taxon>Bacteria</taxon>
        <taxon>Bacillati</taxon>
        <taxon>Actinomycetota</taxon>
        <taxon>Actinomycetes</taxon>
        <taxon>Geodermatophilales</taxon>
        <taxon>Geodermatophilaceae</taxon>
        <taxon>Blastococcus</taxon>
    </lineage>
</organism>
<dbReference type="Proteomes" id="UP001233673">
    <property type="component" value="Unassembled WGS sequence"/>
</dbReference>
<evidence type="ECO:0000313" key="1">
    <source>
        <dbReference type="EMBL" id="MDP5181833.1"/>
    </source>
</evidence>
<comment type="caution">
    <text evidence="1">The sequence shown here is derived from an EMBL/GenBank/DDBJ whole genome shotgun (WGS) entry which is preliminary data.</text>
</comment>
<reference evidence="2" key="1">
    <citation type="submission" date="2023-05" db="EMBL/GenBank/DDBJ databases">
        <title>Draft genome of Pseudofrankia sp. BMG5.37.</title>
        <authorList>
            <person name="Gtari M."/>
            <person name="Ghodhbane F."/>
            <person name="Sbissi I."/>
        </authorList>
    </citation>
    <scope>NUCLEOTIDE SEQUENCE [LARGE SCALE GENOMIC DNA]</scope>
    <source>
        <strain evidence="2">BMG 814</strain>
    </source>
</reference>
<evidence type="ECO:0000313" key="2">
    <source>
        <dbReference type="Proteomes" id="UP001233673"/>
    </source>
</evidence>